<dbReference type="FunCoup" id="A0A259U2U9">
    <property type="interactions" value="140"/>
</dbReference>
<organism evidence="7 8">
    <name type="scientific">Rubricoccus marinus</name>
    <dbReference type="NCBI Taxonomy" id="716817"/>
    <lineage>
        <taxon>Bacteria</taxon>
        <taxon>Pseudomonadati</taxon>
        <taxon>Rhodothermota</taxon>
        <taxon>Rhodothermia</taxon>
        <taxon>Rhodothermales</taxon>
        <taxon>Rubricoccaceae</taxon>
        <taxon>Rubricoccus</taxon>
    </lineage>
</organism>
<reference evidence="7 8" key="1">
    <citation type="submission" date="2016-11" db="EMBL/GenBank/DDBJ databases">
        <title>Study of marine rhodopsin-containing bacteria.</title>
        <authorList>
            <person name="Yoshizawa S."/>
            <person name="Kumagai Y."/>
            <person name="Kogure K."/>
        </authorList>
    </citation>
    <scope>NUCLEOTIDE SEQUENCE [LARGE SCALE GENOMIC DNA]</scope>
    <source>
        <strain evidence="7 8">SG-29</strain>
    </source>
</reference>
<dbReference type="InterPro" id="IPR006124">
    <property type="entry name" value="Metalloenzyme"/>
</dbReference>
<protein>
    <recommendedName>
        <fullName evidence="4 5">Phosphopentomutase</fullName>
        <ecNumber evidence="4 5">5.4.2.7</ecNumber>
    </recommendedName>
    <alternativeName>
        <fullName evidence="4">Phosphodeoxyribomutase</fullName>
    </alternativeName>
</protein>
<dbReference type="Gene3D" id="3.30.70.1250">
    <property type="entry name" value="Phosphopentomutase"/>
    <property type="match status" value="1"/>
</dbReference>
<dbReference type="Proteomes" id="UP000216446">
    <property type="component" value="Unassembled WGS sequence"/>
</dbReference>
<comment type="caution">
    <text evidence="7">The sequence shown here is derived from an EMBL/GenBank/DDBJ whole genome shotgun (WGS) entry which is preliminary data.</text>
</comment>
<feature type="domain" description="Metalloenzyme" evidence="6">
    <location>
        <begin position="3"/>
        <end position="383"/>
    </location>
</feature>
<comment type="catalytic activity">
    <reaction evidence="4">
        <text>alpha-D-ribose 1-phosphate = D-ribose 5-phosphate</text>
        <dbReference type="Rhea" id="RHEA:18793"/>
        <dbReference type="ChEBI" id="CHEBI:57720"/>
        <dbReference type="ChEBI" id="CHEBI:78346"/>
        <dbReference type="EC" id="5.4.2.7"/>
    </reaction>
</comment>
<dbReference type="InterPro" id="IPR010045">
    <property type="entry name" value="DeoB"/>
</dbReference>
<feature type="binding site" evidence="4">
    <location>
        <position position="9"/>
    </location>
    <ligand>
        <name>Mn(2+)</name>
        <dbReference type="ChEBI" id="CHEBI:29035"/>
        <label>1</label>
    </ligand>
</feature>
<dbReference type="GO" id="GO:0006018">
    <property type="term" value="P:2-deoxyribose 1-phosphate catabolic process"/>
    <property type="evidence" value="ECO:0007669"/>
    <property type="project" value="UniProtKB-UniRule"/>
</dbReference>
<keyword evidence="4" id="KW-0963">Cytoplasm</keyword>
<dbReference type="EMBL" id="MQWB01000001">
    <property type="protein sequence ID" value="OZC04114.1"/>
    <property type="molecule type" value="Genomic_DNA"/>
</dbReference>
<dbReference type="HAMAP" id="MF_00740">
    <property type="entry name" value="Phosphopentomut"/>
    <property type="match status" value="1"/>
</dbReference>
<comment type="function">
    <text evidence="4">Isomerase that catalyzes the conversion of deoxy-ribose 1-phosphate (dRib-1-P) and ribose 1-phosphate (Rib-1-P) to deoxy-ribose 5-phosphate (dRib-5-P) and ribose 5-phosphate (Rib-5-P), respectively.</text>
</comment>
<dbReference type="OrthoDB" id="9777768at2"/>
<dbReference type="GO" id="GO:0000287">
    <property type="term" value="F:magnesium ion binding"/>
    <property type="evidence" value="ECO:0007669"/>
    <property type="project" value="UniProtKB-UniRule"/>
</dbReference>
<comment type="similarity">
    <text evidence="1 4">Belongs to the phosphopentomutase family.</text>
</comment>
<keyword evidence="2 4" id="KW-0479">Metal-binding</keyword>
<feature type="binding site" evidence="4">
    <location>
        <position position="292"/>
    </location>
    <ligand>
        <name>Mn(2+)</name>
        <dbReference type="ChEBI" id="CHEBI:29035"/>
        <label>2</label>
    </ligand>
</feature>
<evidence type="ECO:0000259" key="6">
    <source>
        <dbReference type="Pfam" id="PF01676"/>
    </source>
</evidence>
<feature type="binding site" evidence="4">
    <location>
        <position position="329"/>
    </location>
    <ligand>
        <name>Mn(2+)</name>
        <dbReference type="ChEBI" id="CHEBI:29035"/>
        <label>1</label>
    </ligand>
</feature>
<dbReference type="Pfam" id="PF01676">
    <property type="entry name" value="Metalloenzyme"/>
    <property type="match status" value="1"/>
</dbReference>
<dbReference type="PANTHER" id="PTHR21110">
    <property type="entry name" value="PHOSPHOPENTOMUTASE"/>
    <property type="match status" value="1"/>
</dbReference>
<evidence type="ECO:0000256" key="5">
    <source>
        <dbReference type="NCBIfam" id="TIGR01696"/>
    </source>
</evidence>
<keyword evidence="8" id="KW-1185">Reference proteome</keyword>
<dbReference type="SUPFAM" id="SSF53649">
    <property type="entry name" value="Alkaline phosphatase-like"/>
    <property type="match status" value="1"/>
</dbReference>
<evidence type="ECO:0000313" key="8">
    <source>
        <dbReference type="Proteomes" id="UP000216446"/>
    </source>
</evidence>
<dbReference type="GO" id="GO:0043094">
    <property type="term" value="P:metabolic compound salvage"/>
    <property type="evidence" value="ECO:0007669"/>
    <property type="project" value="UniProtKB-UniRule"/>
</dbReference>
<evidence type="ECO:0000256" key="2">
    <source>
        <dbReference type="ARBA" id="ARBA00022723"/>
    </source>
</evidence>
<comment type="subcellular location">
    <subcellularLocation>
        <location evidence="4">Cytoplasm</location>
    </subcellularLocation>
</comment>
<dbReference type="PIRSF" id="PIRSF001491">
    <property type="entry name" value="Ppentomutase"/>
    <property type="match status" value="1"/>
</dbReference>
<dbReference type="InterPro" id="IPR024052">
    <property type="entry name" value="Phosphopentomutase_DeoB_cap_sf"/>
</dbReference>
<dbReference type="RefSeq" id="WP_094550226.1">
    <property type="nucleotide sequence ID" value="NZ_MQWB01000001.1"/>
</dbReference>
<evidence type="ECO:0000256" key="4">
    <source>
        <dbReference type="HAMAP-Rule" id="MF_00740"/>
    </source>
</evidence>
<comment type="pathway">
    <text evidence="4">Carbohydrate degradation; 2-deoxy-D-ribose 1-phosphate degradation; D-glyceraldehyde 3-phosphate and acetaldehyde from 2-deoxy-alpha-D-ribose 1-phosphate: step 1/2.</text>
</comment>
<feature type="binding site" evidence="4">
    <location>
        <position position="340"/>
    </location>
    <ligand>
        <name>Mn(2+)</name>
        <dbReference type="ChEBI" id="CHEBI:29035"/>
        <label>2</label>
    </ligand>
</feature>
<gene>
    <name evidence="4" type="primary">deoB</name>
    <name evidence="7" type="ORF">BSZ36_14660</name>
</gene>
<feature type="binding site" evidence="4">
    <location>
        <position position="328"/>
    </location>
    <ligand>
        <name>Mn(2+)</name>
        <dbReference type="ChEBI" id="CHEBI:29035"/>
        <label>1</label>
    </ligand>
</feature>
<dbReference type="Gene3D" id="3.40.720.10">
    <property type="entry name" value="Alkaline Phosphatase, subunit A"/>
    <property type="match status" value="1"/>
</dbReference>
<dbReference type="PANTHER" id="PTHR21110:SF0">
    <property type="entry name" value="PHOSPHOPENTOMUTASE"/>
    <property type="match status" value="1"/>
</dbReference>
<dbReference type="NCBIfam" id="TIGR01696">
    <property type="entry name" value="deoB"/>
    <property type="match status" value="1"/>
</dbReference>
<dbReference type="SUPFAM" id="SSF143856">
    <property type="entry name" value="DeoB insert domain-like"/>
    <property type="match status" value="1"/>
</dbReference>
<dbReference type="UniPathway" id="UPA00087">
    <property type="reaction ID" value="UER00173"/>
</dbReference>
<dbReference type="InterPro" id="IPR017850">
    <property type="entry name" value="Alkaline_phosphatase_core_sf"/>
</dbReference>
<sequence length="395" mass="41685">MLFVTIILDGAGVGDGPDAEAYGDSGSDTLGHVCEAEHPHLPNLERLGLGRIAPLAGVEPADAPEASWGRLTERAAGKDSTTGHWALAGLVLETPFPTYPDGFPPEVVADFCQRAGVDGILGNVPASGTQIIAELGEEHQRTGQPIVYTSGDSVFQIAAHVETTPLAELYAMCETARNEVCVGEHAVGRVIARPFTGEPGAYTRISEKRKDYSLLPPEATVLDALQDAGVRTVAIGKISALFGGKGVDVETKTAGNADGVAKTLDAIREAAASGEPTFVWTNLVDFDELYGHRRDPEGYARALEAFDRALPDLEAALPPGARLLLTADHGNDPTYRGSDHTRERVPVLMLEKPASGETTPARGEDVGTRETFADHAATVAAFFDARWDGPGAPFA</sequence>
<dbReference type="GO" id="GO:0009117">
    <property type="term" value="P:nucleotide metabolic process"/>
    <property type="evidence" value="ECO:0007669"/>
    <property type="project" value="UniProtKB-UniRule"/>
</dbReference>
<dbReference type="GO" id="GO:0006015">
    <property type="term" value="P:5-phosphoribose 1-diphosphate biosynthetic process"/>
    <property type="evidence" value="ECO:0007669"/>
    <property type="project" value="UniProtKB-UniPathway"/>
</dbReference>
<dbReference type="InParanoid" id="A0A259U2U9"/>
<evidence type="ECO:0000256" key="1">
    <source>
        <dbReference type="ARBA" id="ARBA00010373"/>
    </source>
</evidence>
<comment type="catalytic activity">
    <reaction evidence="4">
        <text>2-deoxy-alpha-D-ribose 1-phosphate = 2-deoxy-D-ribose 5-phosphate</text>
        <dbReference type="Rhea" id="RHEA:27658"/>
        <dbReference type="ChEBI" id="CHEBI:57259"/>
        <dbReference type="ChEBI" id="CHEBI:62877"/>
        <dbReference type="EC" id="5.4.2.7"/>
    </reaction>
</comment>
<dbReference type="AlphaFoldDB" id="A0A259U2U9"/>
<accession>A0A259U2U9</accession>
<dbReference type="GO" id="GO:0030145">
    <property type="term" value="F:manganese ion binding"/>
    <property type="evidence" value="ECO:0007669"/>
    <property type="project" value="UniProtKB-UniRule"/>
</dbReference>
<evidence type="ECO:0000256" key="3">
    <source>
        <dbReference type="ARBA" id="ARBA00023211"/>
    </source>
</evidence>
<keyword evidence="3 4" id="KW-0464">Manganese</keyword>
<evidence type="ECO:0000313" key="7">
    <source>
        <dbReference type="EMBL" id="OZC04114.1"/>
    </source>
</evidence>
<name>A0A259U2U9_9BACT</name>
<feature type="binding site" evidence="4">
    <location>
        <position position="287"/>
    </location>
    <ligand>
        <name>Mn(2+)</name>
        <dbReference type="ChEBI" id="CHEBI:29035"/>
        <label>2</label>
    </ligand>
</feature>
<dbReference type="GO" id="GO:0005829">
    <property type="term" value="C:cytosol"/>
    <property type="evidence" value="ECO:0007669"/>
    <property type="project" value="TreeGrafter"/>
</dbReference>
<dbReference type="GO" id="GO:0008973">
    <property type="term" value="F:phosphopentomutase activity"/>
    <property type="evidence" value="ECO:0007669"/>
    <property type="project" value="UniProtKB-UniRule"/>
</dbReference>
<dbReference type="EC" id="5.4.2.7" evidence="4 5"/>
<comment type="cofactor">
    <cofactor evidence="4">
        <name>Mn(2+)</name>
        <dbReference type="ChEBI" id="CHEBI:29035"/>
    </cofactor>
    <text evidence="4">Binds 2 manganese ions.</text>
</comment>
<dbReference type="CDD" id="cd16009">
    <property type="entry name" value="PPM"/>
    <property type="match status" value="1"/>
</dbReference>
<proteinExistence type="inferred from homology"/>
<keyword evidence="4" id="KW-0413">Isomerase</keyword>
<dbReference type="NCBIfam" id="NF003766">
    <property type="entry name" value="PRK05362.1"/>
    <property type="match status" value="1"/>
</dbReference>